<name>A0A1R1RMS5_9BACI</name>
<evidence type="ECO:0000313" key="2">
    <source>
        <dbReference type="EMBL" id="OMI07524.1"/>
    </source>
</evidence>
<feature type="transmembrane region" description="Helical" evidence="1">
    <location>
        <begin position="103"/>
        <end position="121"/>
    </location>
</feature>
<protein>
    <recommendedName>
        <fullName evidence="4">Stage II sporulation protein M</fullName>
    </recommendedName>
</protein>
<organism evidence="2 3">
    <name type="scientific">Bacillus swezeyi</name>
    <dbReference type="NCBI Taxonomy" id="1925020"/>
    <lineage>
        <taxon>Bacteria</taxon>
        <taxon>Bacillati</taxon>
        <taxon>Bacillota</taxon>
        <taxon>Bacilli</taxon>
        <taxon>Bacillales</taxon>
        <taxon>Bacillaceae</taxon>
        <taxon>Bacillus</taxon>
    </lineage>
</organism>
<proteinExistence type="predicted"/>
<reference evidence="2 3" key="1">
    <citation type="submission" date="2017-01" db="EMBL/GenBank/DDBJ databases">
        <title>Bacillus phylogenomics.</title>
        <authorList>
            <person name="Dunlap C."/>
        </authorList>
    </citation>
    <scope>NUCLEOTIDE SEQUENCE [LARGE SCALE GENOMIC DNA]</scope>
    <source>
        <strain evidence="2 3">NRRL B-41282</strain>
    </source>
</reference>
<evidence type="ECO:0000313" key="3">
    <source>
        <dbReference type="Proteomes" id="UP000187367"/>
    </source>
</evidence>
<dbReference type="AlphaFoldDB" id="A0A1R1RMS5"/>
<dbReference type="EMBL" id="MTJL01000010">
    <property type="protein sequence ID" value="OMI07524.1"/>
    <property type="molecule type" value="Genomic_DNA"/>
</dbReference>
<feature type="transmembrane region" description="Helical" evidence="1">
    <location>
        <begin position="141"/>
        <end position="159"/>
    </location>
</feature>
<dbReference type="Pfam" id="PF01944">
    <property type="entry name" value="SpoIIM"/>
    <property type="match status" value="1"/>
</dbReference>
<keyword evidence="1" id="KW-0812">Transmembrane</keyword>
<sequence>MILNFFSYFNIRGKSMLRDTMVMLFFLAAGYVLASSFGLDVHVAASSSLSPLKIFANNIAVAILSVLGTCFLAYFIFFVNSLFLGMNIYFSLNVYSFSEMMRLLSFHAPVEVFCWLLTLQISVQFTKFLFVQKDIFPRRKTVLLTSICFFLAAVIESLISRG</sequence>
<evidence type="ECO:0000256" key="1">
    <source>
        <dbReference type="SAM" id="Phobius"/>
    </source>
</evidence>
<dbReference type="InterPro" id="IPR002798">
    <property type="entry name" value="SpoIIM-like"/>
</dbReference>
<gene>
    <name evidence="2" type="ORF">BW143_06415</name>
</gene>
<keyword evidence="3" id="KW-1185">Reference proteome</keyword>
<comment type="caution">
    <text evidence="2">The sequence shown here is derived from an EMBL/GenBank/DDBJ whole genome shotgun (WGS) entry which is preliminary data.</text>
</comment>
<accession>A0A1R1QSA9</accession>
<feature type="transmembrane region" description="Helical" evidence="1">
    <location>
        <begin position="21"/>
        <end position="39"/>
    </location>
</feature>
<dbReference type="RefSeq" id="WP_076762657.1">
    <property type="nucleotide sequence ID" value="NZ_JARMML010000003.1"/>
</dbReference>
<dbReference type="Proteomes" id="UP000187367">
    <property type="component" value="Unassembled WGS sequence"/>
</dbReference>
<evidence type="ECO:0008006" key="4">
    <source>
        <dbReference type="Google" id="ProtNLM"/>
    </source>
</evidence>
<accession>A0A1R1RMS5</accession>
<feature type="transmembrane region" description="Helical" evidence="1">
    <location>
        <begin position="59"/>
        <end position="83"/>
    </location>
</feature>
<keyword evidence="1" id="KW-1133">Transmembrane helix</keyword>
<keyword evidence="1" id="KW-0472">Membrane</keyword>